<comment type="caution">
    <text evidence="1">The sequence shown here is derived from an EMBL/GenBank/DDBJ whole genome shotgun (WGS) entry which is preliminary data.</text>
</comment>
<evidence type="ECO:0000313" key="2">
    <source>
        <dbReference type="Proteomes" id="UP000193642"/>
    </source>
</evidence>
<reference evidence="1 2" key="1">
    <citation type="submission" date="2016-07" db="EMBL/GenBank/DDBJ databases">
        <title>Pervasive Adenine N6-methylation of Active Genes in Fungi.</title>
        <authorList>
            <consortium name="DOE Joint Genome Institute"/>
            <person name="Mondo S.J."/>
            <person name="Dannebaum R.O."/>
            <person name="Kuo R.C."/>
            <person name="Labutti K."/>
            <person name="Haridas S."/>
            <person name="Kuo A."/>
            <person name="Salamov A."/>
            <person name="Ahrendt S.R."/>
            <person name="Lipzen A."/>
            <person name="Sullivan W."/>
            <person name="Andreopoulos W.B."/>
            <person name="Clum A."/>
            <person name="Lindquist E."/>
            <person name="Daum C."/>
            <person name="Ramamoorthy G.K."/>
            <person name="Gryganskyi A."/>
            <person name="Culley D."/>
            <person name="Magnuson J.K."/>
            <person name="James T.Y."/>
            <person name="O'Malley M.A."/>
            <person name="Stajich J.E."/>
            <person name="Spatafora J.W."/>
            <person name="Visel A."/>
            <person name="Grigoriev I.V."/>
        </authorList>
    </citation>
    <scope>NUCLEOTIDE SEQUENCE [LARGE SCALE GENOMIC DNA]</scope>
    <source>
        <strain evidence="1 2">JEL800</strain>
    </source>
</reference>
<evidence type="ECO:0000313" key="1">
    <source>
        <dbReference type="EMBL" id="ORY44756.1"/>
    </source>
</evidence>
<accession>A0A1Y2CCV3</accession>
<dbReference type="AlphaFoldDB" id="A0A1Y2CCV3"/>
<organism evidence="1 2">
    <name type="scientific">Rhizoclosmatium globosum</name>
    <dbReference type="NCBI Taxonomy" id="329046"/>
    <lineage>
        <taxon>Eukaryota</taxon>
        <taxon>Fungi</taxon>
        <taxon>Fungi incertae sedis</taxon>
        <taxon>Chytridiomycota</taxon>
        <taxon>Chytridiomycota incertae sedis</taxon>
        <taxon>Chytridiomycetes</taxon>
        <taxon>Chytridiales</taxon>
        <taxon>Chytriomycetaceae</taxon>
        <taxon>Rhizoclosmatium</taxon>
    </lineage>
</organism>
<dbReference type="EMBL" id="MCGO01000021">
    <property type="protein sequence ID" value="ORY44756.1"/>
    <property type="molecule type" value="Genomic_DNA"/>
</dbReference>
<gene>
    <name evidence="1" type="ORF">BCR33DRAFT_208480</name>
</gene>
<protein>
    <submittedName>
        <fullName evidence="1">Uncharacterized protein</fullName>
    </submittedName>
</protein>
<keyword evidence="2" id="KW-1185">Reference proteome</keyword>
<dbReference type="OrthoDB" id="5873279at2759"/>
<name>A0A1Y2CCV3_9FUNG</name>
<dbReference type="Proteomes" id="UP000193642">
    <property type="component" value="Unassembled WGS sequence"/>
</dbReference>
<proteinExistence type="predicted"/>
<sequence>MDECEREKAGFRYFEPLNCLESQVPSESGQAKPSKQKNTAPKSLVSLALSIALSIAMNPTATAPSLELNHHHQQDLSASKAGRKIAVFEWAASGPTDRVVVTGEFDSWAQSIELEKNADGSLFVSRVALCLVALALACWCAAGNTLIDNPDLLMPKSVADVLSFFLVGKSPSRRFRAAR</sequence>